<proteinExistence type="predicted"/>
<accession>A0A8B8G8D8</accession>
<organism evidence="1 2">
    <name type="scientific">Sipha flava</name>
    <name type="common">yellow sugarcane aphid</name>
    <dbReference type="NCBI Taxonomy" id="143950"/>
    <lineage>
        <taxon>Eukaryota</taxon>
        <taxon>Metazoa</taxon>
        <taxon>Ecdysozoa</taxon>
        <taxon>Arthropoda</taxon>
        <taxon>Hexapoda</taxon>
        <taxon>Insecta</taxon>
        <taxon>Pterygota</taxon>
        <taxon>Neoptera</taxon>
        <taxon>Paraneoptera</taxon>
        <taxon>Hemiptera</taxon>
        <taxon>Sternorrhyncha</taxon>
        <taxon>Aphidomorpha</taxon>
        <taxon>Aphidoidea</taxon>
        <taxon>Aphididae</taxon>
        <taxon>Sipha</taxon>
    </lineage>
</organism>
<evidence type="ECO:0000313" key="2">
    <source>
        <dbReference type="RefSeq" id="XP_025418871.1"/>
    </source>
</evidence>
<sequence>MLNDDFIHVCSKNHLNKLLYTRCTFRSSSSRRKVLLELIHTYAVQVRKIHILSIDLTKHVLKNTNSKSLYYTARTVLLLHTTVTSNGKSSWYTLYGRPIRVFIPYSCVRGFNGKVEQVIERTTIGAGILCSKAT</sequence>
<dbReference type="RefSeq" id="XP_025418871.1">
    <property type="nucleotide sequence ID" value="XM_025563086.1"/>
</dbReference>
<protein>
    <submittedName>
        <fullName evidence="2">Uncharacterized protein LOC112689392</fullName>
    </submittedName>
</protein>
<dbReference type="AlphaFoldDB" id="A0A8B8G8D8"/>
<dbReference type="GeneID" id="112689392"/>
<gene>
    <name evidence="2" type="primary">LOC112689392</name>
</gene>
<keyword evidence="1" id="KW-1185">Reference proteome</keyword>
<evidence type="ECO:0000313" key="1">
    <source>
        <dbReference type="Proteomes" id="UP000694846"/>
    </source>
</evidence>
<name>A0A8B8G8D8_9HEMI</name>
<reference evidence="2" key="1">
    <citation type="submission" date="2025-08" db="UniProtKB">
        <authorList>
            <consortium name="RefSeq"/>
        </authorList>
    </citation>
    <scope>IDENTIFICATION</scope>
    <source>
        <tissue evidence="2">Whole body</tissue>
    </source>
</reference>
<dbReference type="Proteomes" id="UP000694846">
    <property type="component" value="Unplaced"/>
</dbReference>